<proteinExistence type="predicted"/>
<sequence length="137" mass="15451">MQHDRIDIELEAMKAVLLGKNKPGEAPLPSYVSAAIQSLQKIASELEVLERELRERCTVSKTKAAQADKGLRLALANEDMGQIFQCSIDKKVHLRLAQALDRQLSKIETERIKLNVNLELVAQELKKYPRMGDEQSI</sequence>
<accession>A0ABV0KF06</accession>
<gene>
    <name evidence="1" type="ORF">NDI38_05105</name>
</gene>
<dbReference type="EMBL" id="JAMPLM010000002">
    <property type="protein sequence ID" value="MEP1057807.1"/>
    <property type="molecule type" value="Genomic_DNA"/>
</dbReference>
<dbReference type="Proteomes" id="UP001476950">
    <property type="component" value="Unassembled WGS sequence"/>
</dbReference>
<organism evidence="1 2">
    <name type="scientific">Stenomitos frigidus AS-A4</name>
    <dbReference type="NCBI Taxonomy" id="2933935"/>
    <lineage>
        <taxon>Bacteria</taxon>
        <taxon>Bacillati</taxon>
        <taxon>Cyanobacteriota</taxon>
        <taxon>Cyanophyceae</taxon>
        <taxon>Leptolyngbyales</taxon>
        <taxon>Leptolyngbyaceae</taxon>
        <taxon>Stenomitos</taxon>
    </lineage>
</organism>
<comment type="caution">
    <text evidence="1">The sequence shown here is derived from an EMBL/GenBank/DDBJ whole genome shotgun (WGS) entry which is preliminary data.</text>
</comment>
<protein>
    <submittedName>
        <fullName evidence="1">Uncharacterized protein</fullName>
    </submittedName>
</protein>
<keyword evidence="2" id="KW-1185">Reference proteome</keyword>
<dbReference type="RefSeq" id="WP_190451003.1">
    <property type="nucleotide sequence ID" value="NZ_JAMPLM010000002.1"/>
</dbReference>
<evidence type="ECO:0000313" key="1">
    <source>
        <dbReference type="EMBL" id="MEP1057807.1"/>
    </source>
</evidence>
<reference evidence="1 2" key="1">
    <citation type="submission" date="2022-04" db="EMBL/GenBank/DDBJ databases">
        <title>Positive selection, recombination, and allopatry shape intraspecific diversity of widespread and dominant cyanobacteria.</title>
        <authorList>
            <person name="Wei J."/>
            <person name="Shu W."/>
            <person name="Hu C."/>
        </authorList>
    </citation>
    <scope>NUCLEOTIDE SEQUENCE [LARGE SCALE GENOMIC DNA]</scope>
    <source>
        <strain evidence="1 2">AS-A4</strain>
    </source>
</reference>
<evidence type="ECO:0000313" key="2">
    <source>
        <dbReference type="Proteomes" id="UP001476950"/>
    </source>
</evidence>
<name>A0ABV0KF06_9CYAN</name>